<keyword evidence="5 8" id="KW-1133">Transmembrane helix</keyword>
<keyword evidence="4 11" id="KW-0067">ATP-binding</keyword>
<dbReference type="SUPFAM" id="SSF52540">
    <property type="entry name" value="P-loop containing nucleoside triphosphate hydrolases"/>
    <property type="match status" value="1"/>
</dbReference>
<comment type="caution">
    <text evidence="11">The sequence shown here is derived from an EMBL/GenBank/DDBJ whole genome shotgun (WGS) entry which is preliminary data.</text>
</comment>
<evidence type="ECO:0000259" key="9">
    <source>
        <dbReference type="PROSITE" id="PS50893"/>
    </source>
</evidence>
<evidence type="ECO:0000313" key="12">
    <source>
        <dbReference type="Proteomes" id="UP001596455"/>
    </source>
</evidence>
<dbReference type="InterPro" id="IPR003439">
    <property type="entry name" value="ABC_transporter-like_ATP-bd"/>
</dbReference>
<feature type="transmembrane region" description="Helical" evidence="8">
    <location>
        <begin position="140"/>
        <end position="160"/>
    </location>
</feature>
<gene>
    <name evidence="11" type="ORF">ACFQQL_03090</name>
</gene>
<evidence type="ECO:0000256" key="8">
    <source>
        <dbReference type="SAM" id="Phobius"/>
    </source>
</evidence>
<dbReference type="PROSITE" id="PS50893">
    <property type="entry name" value="ABC_TRANSPORTER_2"/>
    <property type="match status" value="1"/>
</dbReference>
<keyword evidence="12" id="KW-1185">Reference proteome</keyword>
<feature type="transmembrane region" description="Helical" evidence="8">
    <location>
        <begin position="250"/>
        <end position="269"/>
    </location>
</feature>
<dbReference type="InterPro" id="IPR027417">
    <property type="entry name" value="P-loop_NTPase"/>
</dbReference>
<dbReference type="InterPro" id="IPR003593">
    <property type="entry name" value="AAA+_ATPase"/>
</dbReference>
<dbReference type="InterPro" id="IPR036640">
    <property type="entry name" value="ABC1_TM_sf"/>
</dbReference>
<name>A0ABW2Q692_9MICO</name>
<dbReference type="Gene3D" id="3.40.50.300">
    <property type="entry name" value="P-loop containing nucleotide triphosphate hydrolases"/>
    <property type="match status" value="1"/>
</dbReference>
<dbReference type="PANTHER" id="PTHR24221">
    <property type="entry name" value="ATP-BINDING CASSETTE SUB-FAMILY B"/>
    <property type="match status" value="1"/>
</dbReference>
<feature type="region of interest" description="Disordered" evidence="7">
    <location>
        <begin position="569"/>
        <end position="588"/>
    </location>
</feature>
<feature type="transmembrane region" description="Helical" evidence="8">
    <location>
        <begin position="166"/>
        <end position="187"/>
    </location>
</feature>
<evidence type="ECO:0000313" key="11">
    <source>
        <dbReference type="EMBL" id="MFC7404082.1"/>
    </source>
</evidence>
<comment type="subcellular location">
    <subcellularLocation>
        <location evidence="1">Cell membrane</location>
        <topology evidence="1">Multi-pass membrane protein</topology>
    </subcellularLocation>
</comment>
<evidence type="ECO:0000259" key="10">
    <source>
        <dbReference type="PROSITE" id="PS50929"/>
    </source>
</evidence>
<dbReference type="RefSeq" id="WP_382391142.1">
    <property type="nucleotide sequence ID" value="NZ_JBHTCQ010000001.1"/>
</dbReference>
<dbReference type="EMBL" id="JBHTCQ010000001">
    <property type="protein sequence ID" value="MFC7404082.1"/>
    <property type="molecule type" value="Genomic_DNA"/>
</dbReference>
<keyword evidence="3" id="KW-0547">Nucleotide-binding</keyword>
<dbReference type="SMART" id="SM00382">
    <property type="entry name" value="AAA"/>
    <property type="match status" value="1"/>
</dbReference>
<evidence type="ECO:0000256" key="4">
    <source>
        <dbReference type="ARBA" id="ARBA00022840"/>
    </source>
</evidence>
<evidence type="ECO:0000256" key="1">
    <source>
        <dbReference type="ARBA" id="ARBA00004651"/>
    </source>
</evidence>
<accession>A0ABW2Q692</accession>
<dbReference type="Gene3D" id="1.20.1560.10">
    <property type="entry name" value="ABC transporter type 1, transmembrane domain"/>
    <property type="match status" value="1"/>
</dbReference>
<dbReference type="GO" id="GO:0005524">
    <property type="term" value="F:ATP binding"/>
    <property type="evidence" value="ECO:0007669"/>
    <property type="project" value="UniProtKB-KW"/>
</dbReference>
<evidence type="ECO:0000256" key="5">
    <source>
        <dbReference type="ARBA" id="ARBA00022989"/>
    </source>
</evidence>
<dbReference type="InterPro" id="IPR011527">
    <property type="entry name" value="ABC1_TM_dom"/>
</dbReference>
<proteinExistence type="predicted"/>
<dbReference type="Proteomes" id="UP001596455">
    <property type="component" value="Unassembled WGS sequence"/>
</dbReference>
<dbReference type="InterPro" id="IPR017871">
    <property type="entry name" value="ABC_transporter-like_CS"/>
</dbReference>
<evidence type="ECO:0000256" key="3">
    <source>
        <dbReference type="ARBA" id="ARBA00022741"/>
    </source>
</evidence>
<keyword evidence="2 8" id="KW-0812">Transmembrane</keyword>
<dbReference type="Pfam" id="PF00005">
    <property type="entry name" value="ABC_tran"/>
    <property type="match status" value="1"/>
</dbReference>
<evidence type="ECO:0000256" key="7">
    <source>
        <dbReference type="SAM" id="MobiDB-lite"/>
    </source>
</evidence>
<dbReference type="PANTHER" id="PTHR24221:SF654">
    <property type="entry name" value="ATP-BINDING CASSETTE SUB-FAMILY B MEMBER 6"/>
    <property type="match status" value="1"/>
</dbReference>
<organism evidence="11 12">
    <name type="scientific">Georgenia alba</name>
    <dbReference type="NCBI Taxonomy" id="2233858"/>
    <lineage>
        <taxon>Bacteria</taxon>
        <taxon>Bacillati</taxon>
        <taxon>Actinomycetota</taxon>
        <taxon>Actinomycetes</taxon>
        <taxon>Micrococcales</taxon>
        <taxon>Bogoriellaceae</taxon>
        <taxon>Georgenia</taxon>
    </lineage>
</organism>
<dbReference type="SUPFAM" id="SSF90123">
    <property type="entry name" value="ABC transporter transmembrane region"/>
    <property type="match status" value="1"/>
</dbReference>
<dbReference type="PROSITE" id="PS00211">
    <property type="entry name" value="ABC_TRANSPORTER_1"/>
    <property type="match status" value="1"/>
</dbReference>
<sequence length="588" mass="61881">MRPLPRPIGRGRRLLLLGLVAIGVGQAAGAVALARIVQWVFDRLVTEWAAGTVSSLTPGELTLLVAGPLAAVLTTAACRAAERVTAERLGQRYVTEVRDLLFDHLTTVPARSIRGRRSGSLLMRFVGDLNALRSWVSLGLARMIVAGVAVSLVVVMLALIAPGLTIAVAVVLALGAAVTVLTSHRLVVTSRRARKRRARLAGEVSERLTHVGVLQTGGQGQRERRRVGRKSRRVAEAMVARARAAGAARAVAEATAGLATVAVVFVGALEVHRGSTSPGAVVGALAVVGLLAAYLRDLGRVAEYASGARVAREAARRFLALEPLADDPTQPDVPPGGGHLELRDVHLEPGVKGVSVEARPGQVVAIVGPNGAGKSSLVALAARLVDPDRGAVSLDGAGLREVNLESLRREVGVMSPDLPLIGGTVRRNVTYRHPKATLPMVVAVFEACGLAPVIESLPRRWESDVGESGRLLSSGQRARVELARAMLGDPRLLVLDEADAHLDHQTRDILTAAVLARRGTTLVITHRRDLVRIADVVWHLEDGRLLEEGPPERLLGGDGPTARLFREAAPGDVVGSGRSEGLPGGGAR</sequence>
<feature type="transmembrane region" description="Helical" evidence="8">
    <location>
        <begin position="275"/>
        <end position="295"/>
    </location>
</feature>
<evidence type="ECO:0000256" key="2">
    <source>
        <dbReference type="ARBA" id="ARBA00022692"/>
    </source>
</evidence>
<dbReference type="Pfam" id="PF00664">
    <property type="entry name" value="ABC_membrane"/>
    <property type="match status" value="1"/>
</dbReference>
<dbReference type="InterPro" id="IPR039421">
    <property type="entry name" value="Type_1_exporter"/>
</dbReference>
<reference evidence="12" key="1">
    <citation type="journal article" date="2019" name="Int. J. Syst. Evol. Microbiol.">
        <title>The Global Catalogue of Microorganisms (GCM) 10K type strain sequencing project: providing services to taxonomists for standard genome sequencing and annotation.</title>
        <authorList>
            <consortium name="The Broad Institute Genomics Platform"/>
            <consortium name="The Broad Institute Genome Sequencing Center for Infectious Disease"/>
            <person name="Wu L."/>
            <person name="Ma J."/>
        </authorList>
    </citation>
    <scope>NUCLEOTIDE SEQUENCE [LARGE SCALE GENOMIC DNA]</scope>
    <source>
        <strain evidence="12">JCM 1490</strain>
    </source>
</reference>
<protein>
    <submittedName>
        <fullName evidence="11">ABC transporter ATP-binding protein</fullName>
    </submittedName>
</protein>
<feature type="domain" description="ABC transmembrane type-1" evidence="10">
    <location>
        <begin position="14"/>
        <end position="307"/>
    </location>
</feature>
<evidence type="ECO:0000256" key="6">
    <source>
        <dbReference type="ARBA" id="ARBA00023136"/>
    </source>
</evidence>
<keyword evidence="6 8" id="KW-0472">Membrane</keyword>
<dbReference type="PROSITE" id="PS50929">
    <property type="entry name" value="ABC_TM1F"/>
    <property type="match status" value="1"/>
</dbReference>
<feature type="domain" description="ABC transporter" evidence="9">
    <location>
        <begin position="340"/>
        <end position="567"/>
    </location>
</feature>